<dbReference type="PROSITE" id="PS50931">
    <property type="entry name" value="HTH_LYSR"/>
    <property type="match status" value="1"/>
</dbReference>
<dbReference type="InterPro" id="IPR036390">
    <property type="entry name" value="WH_DNA-bd_sf"/>
</dbReference>
<evidence type="ECO:0000256" key="1">
    <source>
        <dbReference type="ARBA" id="ARBA00009437"/>
    </source>
</evidence>
<evidence type="ECO:0000256" key="3">
    <source>
        <dbReference type="ARBA" id="ARBA00023125"/>
    </source>
</evidence>
<dbReference type="Pfam" id="PF03466">
    <property type="entry name" value="LysR_substrate"/>
    <property type="match status" value="1"/>
</dbReference>
<accession>A0A4R2T8R4</accession>
<feature type="domain" description="HTH lysR-type" evidence="5">
    <location>
        <begin position="1"/>
        <end position="59"/>
    </location>
</feature>
<dbReference type="SUPFAM" id="SSF53850">
    <property type="entry name" value="Periplasmic binding protein-like II"/>
    <property type="match status" value="1"/>
</dbReference>
<dbReference type="RefSeq" id="WP_131974660.1">
    <property type="nucleotide sequence ID" value="NZ_SLYB01000002.1"/>
</dbReference>
<evidence type="ECO:0000313" key="7">
    <source>
        <dbReference type="Proteomes" id="UP000295763"/>
    </source>
</evidence>
<dbReference type="Proteomes" id="UP000295763">
    <property type="component" value="Unassembled WGS sequence"/>
</dbReference>
<reference evidence="6 7" key="1">
    <citation type="submission" date="2019-03" db="EMBL/GenBank/DDBJ databases">
        <title>Genomic Encyclopedia of Type Strains, Phase IV (KMG-IV): sequencing the most valuable type-strain genomes for metagenomic binning, comparative biology and taxonomic classification.</title>
        <authorList>
            <person name="Goeker M."/>
        </authorList>
    </citation>
    <scope>NUCLEOTIDE SEQUENCE [LARGE SCALE GENOMIC DNA]</scope>
    <source>
        <strain evidence="6 7">DSM 28404</strain>
    </source>
</reference>
<dbReference type="PANTHER" id="PTHR30537:SF35">
    <property type="entry name" value="TRANSCRIPTIONAL REGULATORY PROTEIN"/>
    <property type="match status" value="1"/>
</dbReference>
<evidence type="ECO:0000256" key="2">
    <source>
        <dbReference type="ARBA" id="ARBA00023015"/>
    </source>
</evidence>
<dbReference type="AlphaFoldDB" id="A0A4R2T8R4"/>
<dbReference type="OrthoDB" id="8885940at2"/>
<dbReference type="CDD" id="cd08422">
    <property type="entry name" value="PBP2_CrgA_like"/>
    <property type="match status" value="1"/>
</dbReference>
<gene>
    <name evidence="6" type="ORF">EDC44_10268</name>
</gene>
<comment type="similarity">
    <text evidence="1">Belongs to the LysR transcriptional regulatory family.</text>
</comment>
<evidence type="ECO:0000256" key="4">
    <source>
        <dbReference type="ARBA" id="ARBA00023163"/>
    </source>
</evidence>
<keyword evidence="4" id="KW-0804">Transcription</keyword>
<keyword evidence="3" id="KW-0238">DNA-binding</keyword>
<dbReference type="GO" id="GO:0006351">
    <property type="term" value="P:DNA-templated transcription"/>
    <property type="evidence" value="ECO:0007669"/>
    <property type="project" value="TreeGrafter"/>
</dbReference>
<evidence type="ECO:0000259" key="5">
    <source>
        <dbReference type="PROSITE" id="PS50931"/>
    </source>
</evidence>
<protein>
    <submittedName>
        <fullName evidence="6">LysR family transcriptional regulator</fullName>
    </submittedName>
</protein>
<dbReference type="EMBL" id="SLYB01000002">
    <property type="protein sequence ID" value="TCP97264.1"/>
    <property type="molecule type" value="Genomic_DNA"/>
</dbReference>
<dbReference type="InterPro" id="IPR058163">
    <property type="entry name" value="LysR-type_TF_proteobact-type"/>
</dbReference>
<dbReference type="InterPro" id="IPR005119">
    <property type="entry name" value="LysR_subst-bd"/>
</dbReference>
<dbReference type="InterPro" id="IPR000847">
    <property type="entry name" value="LysR_HTH_N"/>
</dbReference>
<proteinExistence type="inferred from homology"/>
<comment type="caution">
    <text evidence="6">The sequence shown here is derived from an EMBL/GenBank/DDBJ whole genome shotgun (WGS) entry which is preliminary data.</text>
</comment>
<name>A0A4R2T8R4_9PAST</name>
<dbReference type="FunFam" id="1.10.10.10:FF:000001">
    <property type="entry name" value="LysR family transcriptional regulator"/>
    <property type="match status" value="1"/>
</dbReference>
<keyword evidence="7" id="KW-1185">Reference proteome</keyword>
<dbReference type="Gene3D" id="3.40.190.290">
    <property type="match status" value="1"/>
</dbReference>
<dbReference type="GO" id="GO:0003700">
    <property type="term" value="F:DNA-binding transcription factor activity"/>
    <property type="evidence" value="ECO:0007669"/>
    <property type="project" value="InterPro"/>
</dbReference>
<dbReference type="PANTHER" id="PTHR30537">
    <property type="entry name" value="HTH-TYPE TRANSCRIPTIONAL REGULATOR"/>
    <property type="match status" value="1"/>
</dbReference>
<dbReference type="GO" id="GO:0043565">
    <property type="term" value="F:sequence-specific DNA binding"/>
    <property type="evidence" value="ECO:0007669"/>
    <property type="project" value="TreeGrafter"/>
</dbReference>
<dbReference type="Gene3D" id="1.10.10.10">
    <property type="entry name" value="Winged helix-like DNA-binding domain superfamily/Winged helix DNA-binding domain"/>
    <property type="match status" value="1"/>
</dbReference>
<sequence length="296" mass="33286">MDKFTSIQVFLDLAETGSFTATAERLEMSKPMVSRHIALMEEWLHARLLQRTTRKVSLTDAGEQAVAFCRKIAMQTAEMEQEMAAAQGELRGVLRLTCNAAFGATHLLKQINEFLALHPKLNIQLQLTDNLVDLVAERIDLAVRFTNNPDPNLVGRKVADAHSVLVATPDYLARSGTPTTPVDLQQHQFLSHTNVNRKTLRLQQQSEPVELELNARFATNDALALLNSTLAGNGIAMLPKYMVGEHLENGTLQAVLPDWELPIFGIYLLYPSRHRLPLAVRQLIDFLVERFRGRDW</sequence>
<dbReference type="SUPFAM" id="SSF46785">
    <property type="entry name" value="Winged helix' DNA-binding domain"/>
    <property type="match status" value="1"/>
</dbReference>
<dbReference type="Pfam" id="PF00126">
    <property type="entry name" value="HTH_1"/>
    <property type="match status" value="1"/>
</dbReference>
<keyword evidence="2" id="KW-0805">Transcription regulation</keyword>
<evidence type="ECO:0000313" key="6">
    <source>
        <dbReference type="EMBL" id="TCP97264.1"/>
    </source>
</evidence>
<organism evidence="6 7">
    <name type="scientific">Cricetibacter osteomyelitidis</name>
    <dbReference type="NCBI Taxonomy" id="1521931"/>
    <lineage>
        <taxon>Bacteria</taxon>
        <taxon>Pseudomonadati</taxon>
        <taxon>Pseudomonadota</taxon>
        <taxon>Gammaproteobacteria</taxon>
        <taxon>Pasteurellales</taxon>
        <taxon>Pasteurellaceae</taxon>
        <taxon>Cricetibacter</taxon>
    </lineage>
</organism>
<dbReference type="InterPro" id="IPR036388">
    <property type="entry name" value="WH-like_DNA-bd_sf"/>
</dbReference>